<evidence type="ECO:0000313" key="2">
    <source>
        <dbReference type="EMBL" id="PZO46657.1"/>
    </source>
</evidence>
<evidence type="ECO:0000259" key="1">
    <source>
        <dbReference type="PROSITE" id="PS50164"/>
    </source>
</evidence>
<evidence type="ECO:0000313" key="3">
    <source>
        <dbReference type="Proteomes" id="UP000249794"/>
    </source>
</evidence>
<dbReference type="InterPro" id="IPR035901">
    <property type="entry name" value="GIY-YIG_endonuc_sf"/>
</dbReference>
<dbReference type="Proteomes" id="UP000249794">
    <property type="component" value="Unassembled WGS sequence"/>
</dbReference>
<feature type="domain" description="GIY-YIG" evidence="1">
    <location>
        <begin position="19"/>
        <end position="95"/>
    </location>
</feature>
<protein>
    <recommendedName>
        <fullName evidence="1">GIY-YIG domain-containing protein</fullName>
    </recommendedName>
</protein>
<reference evidence="2 3" key="2">
    <citation type="submission" date="2018-06" db="EMBL/GenBank/DDBJ databases">
        <title>Metagenomic assembly of (sub)arctic Cyanobacteria and their associated microbiome from non-axenic cultures.</title>
        <authorList>
            <person name="Baurain D."/>
        </authorList>
    </citation>
    <scope>NUCLEOTIDE SEQUENCE [LARGE SCALE GENOMIC DNA]</scope>
    <source>
        <strain evidence="2">ULC027bin1</strain>
    </source>
</reference>
<dbReference type="InterPro" id="IPR000305">
    <property type="entry name" value="GIY-YIG_endonuc"/>
</dbReference>
<organism evidence="2 3">
    <name type="scientific">Phormidesmis priestleyi</name>
    <dbReference type="NCBI Taxonomy" id="268141"/>
    <lineage>
        <taxon>Bacteria</taxon>
        <taxon>Bacillati</taxon>
        <taxon>Cyanobacteriota</taxon>
        <taxon>Cyanophyceae</taxon>
        <taxon>Leptolyngbyales</taxon>
        <taxon>Leptolyngbyaceae</taxon>
        <taxon>Phormidesmis</taxon>
    </lineage>
</organism>
<sequence length="288" mass="33553">MEWQQWASVAFIDRKLLPASPGIYIITDEHFFVWYVGQAINLQSRWTGRAHHRYPQLIRTNRKLQHRIFWHLFLPQQLNEKEQFYIHLLRPELNGCKVKTYLPKQPQVEREIKRLFKVLNKTTMLFPVIRSAVAGEYVNAEGTRCVVTIIYTNDCLLLGKSARKRYSAEVKRAWGGFDCLCGRSDQFYKPLFVNAYEVGGERFEFVVGSDVLWHLGHHADAYRQSVGQGELFGVEVTTLHQLDVLALVEMREEYDLIGYDKKTLWDAAYLRYRKPMLAPLKSSGGNGH</sequence>
<name>A0A2W4WU22_9CYAN</name>
<comment type="caution">
    <text evidence="2">The sequence shown here is derived from an EMBL/GenBank/DDBJ whole genome shotgun (WGS) entry which is preliminary data.</text>
</comment>
<dbReference type="SUPFAM" id="SSF82771">
    <property type="entry name" value="GIY-YIG endonuclease"/>
    <property type="match status" value="1"/>
</dbReference>
<gene>
    <name evidence="2" type="ORF">DCF15_20000</name>
</gene>
<reference evidence="3" key="1">
    <citation type="submission" date="2018-04" db="EMBL/GenBank/DDBJ databases">
        <authorList>
            <person name="Cornet L."/>
        </authorList>
    </citation>
    <scope>NUCLEOTIDE SEQUENCE [LARGE SCALE GENOMIC DNA]</scope>
</reference>
<accession>A0A2W4WU22</accession>
<dbReference type="EMBL" id="QBMP01000300">
    <property type="protein sequence ID" value="PZO46657.1"/>
    <property type="molecule type" value="Genomic_DNA"/>
</dbReference>
<dbReference type="PROSITE" id="PS50164">
    <property type="entry name" value="GIY_YIG"/>
    <property type="match status" value="1"/>
</dbReference>
<dbReference type="SMART" id="SM00465">
    <property type="entry name" value="GIYc"/>
    <property type="match status" value="1"/>
</dbReference>
<proteinExistence type="predicted"/>
<dbReference type="AlphaFoldDB" id="A0A2W4WU22"/>
<dbReference type="CDD" id="cd00719">
    <property type="entry name" value="GIY-YIG_SF"/>
    <property type="match status" value="1"/>
</dbReference>